<dbReference type="AlphaFoldDB" id="A0A5N5THD8"/>
<evidence type="ECO:0000259" key="15">
    <source>
        <dbReference type="PROSITE" id="PS51083"/>
    </source>
</evidence>
<reference evidence="16 17" key="1">
    <citation type="journal article" date="2019" name="PLoS Biol.">
        <title>Sex chromosomes control vertical transmission of feminizing Wolbachia symbionts in an isopod.</title>
        <authorList>
            <person name="Becking T."/>
            <person name="Chebbi M.A."/>
            <person name="Giraud I."/>
            <person name="Moumen B."/>
            <person name="Laverre T."/>
            <person name="Caubet Y."/>
            <person name="Peccoud J."/>
            <person name="Gilbert C."/>
            <person name="Cordaux R."/>
        </authorList>
    </citation>
    <scope>NUCLEOTIDE SEQUENCE [LARGE SCALE GENOMIC DNA]</scope>
    <source>
        <strain evidence="16">ANa2</strain>
        <tissue evidence="16">Whole body excluding digestive tract and cuticle</tissue>
    </source>
</reference>
<dbReference type="PANTHER" id="PTHR13483">
    <property type="entry name" value="BOX C_D SNORNA PROTEIN 1-RELATED"/>
    <property type="match status" value="1"/>
</dbReference>
<dbReference type="GO" id="GO:0048254">
    <property type="term" value="P:snoRNA localization"/>
    <property type="evidence" value="ECO:0007669"/>
    <property type="project" value="TreeGrafter"/>
</dbReference>
<dbReference type="GO" id="GO:0000492">
    <property type="term" value="P:box C/D snoRNP assembly"/>
    <property type="evidence" value="ECO:0007669"/>
    <property type="project" value="TreeGrafter"/>
</dbReference>
<proteinExistence type="inferred from homology"/>
<dbReference type="FunFam" id="3.30.60.190:FF:000001">
    <property type="entry name" value="box C/D snoRNA protein 1"/>
    <property type="match status" value="1"/>
</dbReference>
<evidence type="ECO:0000313" key="16">
    <source>
        <dbReference type="EMBL" id="KAB7505962.1"/>
    </source>
</evidence>
<keyword evidence="1" id="KW-1017">Isopeptide bond</keyword>
<evidence type="ECO:0000256" key="5">
    <source>
        <dbReference type="ARBA" id="ARBA00022771"/>
    </source>
</evidence>
<evidence type="ECO:0000313" key="17">
    <source>
        <dbReference type="Proteomes" id="UP000326759"/>
    </source>
</evidence>
<keyword evidence="6" id="KW-0862">Zinc</keyword>
<feature type="compositionally biased region" description="Acidic residues" evidence="14">
    <location>
        <begin position="228"/>
        <end position="238"/>
    </location>
</feature>
<dbReference type="GO" id="GO:0008270">
    <property type="term" value="F:zinc ion binding"/>
    <property type="evidence" value="ECO:0007669"/>
    <property type="project" value="UniProtKB-UniRule"/>
</dbReference>
<keyword evidence="17" id="KW-1185">Reference proteome</keyword>
<evidence type="ECO:0000256" key="12">
    <source>
        <dbReference type="ARBA" id="ARBA00077531"/>
    </source>
</evidence>
<organism evidence="16 17">
    <name type="scientific">Armadillidium nasatum</name>
    <dbReference type="NCBI Taxonomy" id="96803"/>
    <lineage>
        <taxon>Eukaryota</taxon>
        <taxon>Metazoa</taxon>
        <taxon>Ecdysozoa</taxon>
        <taxon>Arthropoda</taxon>
        <taxon>Crustacea</taxon>
        <taxon>Multicrustacea</taxon>
        <taxon>Malacostraca</taxon>
        <taxon>Eumalacostraca</taxon>
        <taxon>Peracarida</taxon>
        <taxon>Isopoda</taxon>
        <taxon>Oniscidea</taxon>
        <taxon>Crinocheta</taxon>
        <taxon>Armadillidiidae</taxon>
        <taxon>Armadillidium</taxon>
    </lineage>
</organism>
<comment type="caution">
    <text evidence="16">The sequence shown here is derived from an EMBL/GenBank/DDBJ whole genome shotgun (WGS) entry which is preliminary data.</text>
</comment>
<name>A0A5N5THD8_9CRUS</name>
<feature type="domain" description="HIT-type" evidence="15">
    <location>
        <begin position="14"/>
        <end position="48"/>
    </location>
</feature>
<feature type="region of interest" description="Disordered" evidence="14">
    <location>
        <begin position="228"/>
        <end position="252"/>
    </location>
</feature>
<dbReference type="Pfam" id="PF25790">
    <property type="entry name" value="BCD1"/>
    <property type="match status" value="1"/>
</dbReference>
<dbReference type="Proteomes" id="UP000326759">
    <property type="component" value="Unassembled WGS sequence"/>
</dbReference>
<evidence type="ECO:0000256" key="3">
    <source>
        <dbReference type="ARBA" id="ARBA00022553"/>
    </source>
</evidence>
<dbReference type="SUPFAM" id="SSF144232">
    <property type="entry name" value="HIT/MYND zinc finger-like"/>
    <property type="match status" value="1"/>
</dbReference>
<dbReference type="OrthoDB" id="272357at2759"/>
<evidence type="ECO:0000256" key="10">
    <source>
        <dbReference type="ARBA" id="ARBA00061949"/>
    </source>
</evidence>
<dbReference type="GO" id="GO:0000463">
    <property type="term" value="P:maturation of LSU-rRNA from tricistronic rRNA transcript (SSU-rRNA, 5.8S rRNA, LSU-rRNA)"/>
    <property type="evidence" value="ECO:0007669"/>
    <property type="project" value="TreeGrafter"/>
</dbReference>
<dbReference type="PANTHER" id="PTHR13483:SF3">
    <property type="entry name" value="BOX C_D SNORNA PROTEIN 1"/>
    <property type="match status" value="1"/>
</dbReference>
<evidence type="ECO:0000256" key="13">
    <source>
        <dbReference type="PROSITE-ProRule" id="PRU00453"/>
    </source>
</evidence>
<evidence type="ECO:0000256" key="6">
    <source>
        <dbReference type="ARBA" id="ARBA00022833"/>
    </source>
</evidence>
<evidence type="ECO:0000256" key="11">
    <source>
        <dbReference type="ARBA" id="ARBA00068630"/>
    </source>
</evidence>
<comment type="similarity">
    <text evidence="9">Belongs to the BCD1 family.</text>
</comment>
<dbReference type="Pfam" id="PF04438">
    <property type="entry name" value="zf-HIT"/>
    <property type="match status" value="1"/>
</dbReference>
<evidence type="ECO:0000256" key="14">
    <source>
        <dbReference type="SAM" id="MobiDB-lite"/>
    </source>
</evidence>
<evidence type="ECO:0000256" key="9">
    <source>
        <dbReference type="ARBA" id="ARBA00049654"/>
    </source>
</evidence>
<keyword evidence="2" id="KW-0690">Ribosome biogenesis</keyword>
<evidence type="ECO:0000256" key="1">
    <source>
        <dbReference type="ARBA" id="ARBA00022499"/>
    </source>
</evidence>
<evidence type="ECO:0000256" key="7">
    <source>
        <dbReference type="ARBA" id="ARBA00022843"/>
    </source>
</evidence>
<keyword evidence="7" id="KW-0832">Ubl conjugation</keyword>
<keyword evidence="3" id="KW-0597">Phosphoprotein</keyword>
<keyword evidence="4" id="KW-0479">Metal-binding</keyword>
<dbReference type="InterPro" id="IPR051639">
    <property type="entry name" value="BCD1"/>
</dbReference>
<accession>A0A5N5THD8</accession>
<evidence type="ECO:0000256" key="4">
    <source>
        <dbReference type="ARBA" id="ARBA00022723"/>
    </source>
</evidence>
<gene>
    <name evidence="16" type="primary">ZNHIT6</name>
    <name evidence="16" type="ORF">Anas_02057</name>
</gene>
<evidence type="ECO:0000256" key="8">
    <source>
        <dbReference type="ARBA" id="ARBA00049598"/>
    </source>
</evidence>
<evidence type="ECO:0000256" key="2">
    <source>
        <dbReference type="ARBA" id="ARBA00022517"/>
    </source>
</evidence>
<dbReference type="CDD" id="cd23023">
    <property type="entry name" value="zf-HIT_BCD1"/>
    <property type="match status" value="1"/>
</dbReference>
<dbReference type="InterPro" id="IPR007529">
    <property type="entry name" value="Znf_HIT"/>
</dbReference>
<dbReference type="EMBL" id="SEYY01001047">
    <property type="protein sequence ID" value="KAB7505962.1"/>
    <property type="molecule type" value="Genomic_DNA"/>
</dbReference>
<dbReference type="PROSITE" id="PS51083">
    <property type="entry name" value="ZF_HIT"/>
    <property type="match status" value="1"/>
</dbReference>
<sequence>MAENIKKNGKLGMCQVCDENEAKFKCPRCELCSCSLLCVRKHKTENNCNGVRDRLKMMPKENMDNFTLLSDYRFLEEIDHKLEDELRNPLRRSVLKGKESFTELPYHLRRWHVKLVFPQADLSFTEESVDEDTLLINILKKYMEPPNRLDDKNSELSEEELLKLSYYQSASYNRTVVLFKSKLCRYDKRFIEMKLSKSLKDNLCNRKIVEYPVFYVVLKDHLDSYVEMDSESESEIEDPDKGTTEQTTEPSALAQDFKNKLKVNTKNNDGSQKLSYFEAFSDSSDLSD</sequence>
<dbReference type="GO" id="GO:0070761">
    <property type="term" value="C:pre-snoRNP complex"/>
    <property type="evidence" value="ECO:0007669"/>
    <property type="project" value="TreeGrafter"/>
</dbReference>
<keyword evidence="5 13" id="KW-0863">Zinc-finger</keyword>
<protein>
    <recommendedName>
        <fullName evidence="11">Box C/D snoRNA protein 1</fullName>
    </recommendedName>
    <alternativeName>
        <fullName evidence="12">Zinc finger HIT domain-containing protein 6</fullName>
    </alternativeName>
</protein>
<dbReference type="Gene3D" id="3.30.60.190">
    <property type="match status" value="1"/>
</dbReference>
<dbReference type="GO" id="GO:0005634">
    <property type="term" value="C:nucleus"/>
    <property type="evidence" value="ECO:0007669"/>
    <property type="project" value="TreeGrafter"/>
</dbReference>
<comment type="subunit">
    <text evidence="10">Interacts with FBL, SNU13, NOP58, NUFIP1, RUVBL1, RUVBL2 and TAF9. Interacts (via HIT-type zinc finger) with the RUVBL1/RUVBL2 complex in the presence of ADP.</text>
</comment>
<dbReference type="InterPro" id="IPR057721">
    <property type="entry name" value="BCD1_alpha/beta"/>
</dbReference>
<comment type="function">
    <text evidence="8">Required for box C/D snoRNAs accumulation involved in snoRNA processing, snoRNA transport to the nucleolus and ribosome biogenesis.</text>
</comment>